<evidence type="ECO:0000313" key="3">
    <source>
        <dbReference type="EMBL" id="KAK0598085.1"/>
    </source>
</evidence>
<feature type="compositionally biased region" description="Low complexity" evidence="1">
    <location>
        <begin position="181"/>
        <end position="190"/>
    </location>
</feature>
<dbReference type="EMBL" id="JAUESC010000004">
    <property type="protein sequence ID" value="KAK0598085.1"/>
    <property type="molecule type" value="Genomic_DNA"/>
</dbReference>
<organism evidence="3 4">
    <name type="scientific">Acer saccharum</name>
    <name type="common">Sugar maple</name>
    <dbReference type="NCBI Taxonomy" id="4024"/>
    <lineage>
        <taxon>Eukaryota</taxon>
        <taxon>Viridiplantae</taxon>
        <taxon>Streptophyta</taxon>
        <taxon>Embryophyta</taxon>
        <taxon>Tracheophyta</taxon>
        <taxon>Spermatophyta</taxon>
        <taxon>Magnoliopsida</taxon>
        <taxon>eudicotyledons</taxon>
        <taxon>Gunneridae</taxon>
        <taxon>Pentapetalae</taxon>
        <taxon>rosids</taxon>
        <taxon>malvids</taxon>
        <taxon>Sapindales</taxon>
        <taxon>Sapindaceae</taxon>
        <taxon>Hippocastanoideae</taxon>
        <taxon>Acereae</taxon>
        <taxon>Acer</taxon>
    </lineage>
</organism>
<feature type="domain" description="No apical meristem-associated C-terminal" evidence="2">
    <location>
        <begin position="150"/>
        <end position="317"/>
    </location>
</feature>
<dbReference type="PANTHER" id="PTHR45125:SF51">
    <property type="entry name" value="F21J9.4-RELATED"/>
    <property type="match status" value="1"/>
</dbReference>
<dbReference type="InterPro" id="IPR029466">
    <property type="entry name" value="NAM-associated_C"/>
</dbReference>
<reference evidence="3" key="2">
    <citation type="submission" date="2023-06" db="EMBL/GenBank/DDBJ databases">
        <authorList>
            <person name="Swenson N.G."/>
            <person name="Wegrzyn J.L."/>
            <person name="Mcevoy S.L."/>
        </authorList>
    </citation>
    <scope>NUCLEOTIDE SEQUENCE</scope>
    <source>
        <strain evidence="3">NS2018</strain>
        <tissue evidence="3">Leaf</tissue>
    </source>
</reference>
<dbReference type="Proteomes" id="UP001168877">
    <property type="component" value="Unassembled WGS sequence"/>
</dbReference>
<dbReference type="Pfam" id="PF14303">
    <property type="entry name" value="NAM-associated"/>
    <property type="match status" value="1"/>
</dbReference>
<accession>A0AA39SVJ3</accession>
<dbReference type="PANTHER" id="PTHR45125">
    <property type="entry name" value="F21J9.4-RELATED"/>
    <property type="match status" value="1"/>
</dbReference>
<dbReference type="AlphaFoldDB" id="A0AA39SVJ3"/>
<protein>
    <recommendedName>
        <fullName evidence="2">No apical meristem-associated C-terminal domain-containing protein</fullName>
    </recommendedName>
</protein>
<evidence type="ECO:0000313" key="4">
    <source>
        <dbReference type="Proteomes" id="UP001168877"/>
    </source>
</evidence>
<gene>
    <name evidence="3" type="ORF">LWI29_031543</name>
</gene>
<evidence type="ECO:0000256" key="1">
    <source>
        <dbReference type="SAM" id="MobiDB-lite"/>
    </source>
</evidence>
<evidence type="ECO:0000259" key="2">
    <source>
        <dbReference type="Pfam" id="PF14303"/>
    </source>
</evidence>
<feature type="region of interest" description="Disordered" evidence="1">
    <location>
        <begin position="178"/>
        <end position="198"/>
    </location>
</feature>
<name>A0AA39SVJ3_ACESA</name>
<reference evidence="3" key="1">
    <citation type="journal article" date="2022" name="Plant J.">
        <title>Strategies of tolerance reflected in two North American maple genomes.</title>
        <authorList>
            <person name="McEvoy S.L."/>
            <person name="Sezen U.U."/>
            <person name="Trouern-Trend A."/>
            <person name="McMahon S.M."/>
            <person name="Schaberg P.G."/>
            <person name="Yang J."/>
            <person name="Wegrzyn J.L."/>
            <person name="Swenson N.G."/>
        </authorList>
    </citation>
    <scope>NUCLEOTIDE SEQUENCE</scope>
    <source>
        <strain evidence="3">NS2018</strain>
    </source>
</reference>
<proteinExistence type="predicted"/>
<keyword evidence="4" id="KW-1185">Reference proteome</keyword>
<sequence>MDSQGDSYFTNLLNDDSAYDLSNEYENQFEVTQNIDKELNQRRRTKNFTTDEDILLISAYLNISIDTIQGNEQKSVTYWERVHRYFHEHKKFPSTCNANSLMKRWSIIQLAINTFCGNYAQIEARSQSGVNEQDKICHAMELYKSIQCSTFQFIHCWNELRFAPKWLIDNSHKKTKALKNASPATSSSSTQDSINLGDNEVGDTFVGLERPMGRKASKERVRNEKGKRIVDMSASSTLKFEEYMEDIKVRDKKRQEEKDRLHAQGQHRLTIEEEKNRIKNEKLQLERSKEEERIIAIDTTNMPPMKKTYYEYIQMEIIKKKISSTFGE</sequence>
<comment type="caution">
    <text evidence="3">The sequence shown here is derived from an EMBL/GenBank/DDBJ whole genome shotgun (WGS) entry which is preliminary data.</text>
</comment>